<dbReference type="SMART" id="SM00086">
    <property type="entry name" value="PAC"/>
    <property type="match status" value="3"/>
</dbReference>
<keyword evidence="12 16" id="KW-0472">Membrane</keyword>
<feature type="domain" description="PAC" evidence="20">
    <location>
        <begin position="574"/>
        <end position="625"/>
    </location>
</feature>
<dbReference type="PRINTS" id="PR00344">
    <property type="entry name" value="BCTRLSENSOR"/>
</dbReference>
<dbReference type="GO" id="GO:0000155">
    <property type="term" value="F:phosphorelay sensor kinase activity"/>
    <property type="evidence" value="ECO:0007669"/>
    <property type="project" value="InterPro"/>
</dbReference>
<evidence type="ECO:0000256" key="12">
    <source>
        <dbReference type="ARBA" id="ARBA00023136"/>
    </source>
</evidence>
<dbReference type="Pfam" id="PF02518">
    <property type="entry name" value="HATPase_c"/>
    <property type="match status" value="1"/>
</dbReference>
<dbReference type="CDD" id="cd17546">
    <property type="entry name" value="REC_hyHK_CKI1_RcsC-like"/>
    <property type="match status" value="2"/>
</dbReference>
<dbReference type="KEGG" id="ole:K0B96_04565"/>
<feature type="domain" description="PAC" evidence="20">
    <location>
        <begin position="701"/>
        <end position="753"/>
    </location>
</feature>
<dbReference type="InterPro" id="IPR011006">
    <property type="entry name" value="CheY-like_superfamily"/>
</dbReference>
<dbReference type="SMART" id="SM00448">
    <property type="entry name" value="REC"/>
    <property type="match status" value="2"/>
</dbReference>
<comment type="subcellular location">
    <subcellularLocation>
        <location evidence="2">Membrane</location>
    </subcellularLocation>
</comment>
<dbReference type="InterPro" id="IPR003594">
    <property type="entry name" value="HATPase_dom"/>
</dbReference>
<evidence type="ECO:0000256" key="13">
    <source>
        <dbReference type="ARBA" id="ARBA00064003"/>
    </source>
</evidence>
<dbReference type="InterPro" id="IPR006189">
    <property type="entry name" value="CHASE_dom"/>
</dbReference>
<dbReference type="SMART" id="SM00387">
    <property type="entry name" value="HATPase_c"/>
    <property type="match status" value="1"/>
</dbReference>
<dbReference type="InterPro" id="IPR013655">
    <property type="entry name" value="PAS_fold_3"/>
</dbReference>
<dbReference type="SUPFAM" id="SSF52172">
    <property type="entry name" value="CheY-like"/>
    <property type="match status" value="2"/>
</dbReference>
<dbReference type="Pfam" id="PF03924">
    <property type="entry name" value="CHASE"/>
    <property type="match status" value="1"/>
</dbReference>
<feature type="domain" description="CHASE" evidence="21">
    <location>
        <begin position="84"/>
        <end position="277"/>
    </location>
</feature>
<accession>A0A8F9TXE6</accession>
<dbReference type="EMBL" id="CP080507">
    <property type="protein sequence ID" value="QYM79895.1"/>
    <property type="molecule type" value="Genomic_DNA"/>
</dbReference>
<dbReference type="CDD" id="cd00082">
    <property type="entry name" value="HisKA"/>
    <property type="match status" value="1"/>
</dbReference>
<evidence type="ECO:0000259" key="20">
    <source>
        <dbReference type="PROSITE" id="PS50113"/>
    </source>
</evidence>
<feature type="domain" description="PAC" evidence="20">
    <location>
        <begin position="441"/>
        <end position="495"/>
    </location>
</feature>
<evidence type="ECO:0000256" key="8">
    <source>
        <dbReference type="ARBA" id="ARBA00022777"/>
    </source>
</evidence>
<evidence type="ECO:0000256" key="9">
    <source>
        <dbReference type="ARBA" id="ARBA00022840"/>
    </source>
</evidence>
<dbReference type="PANTHER" id="PTHR45339">
    <property type="entry name" value="HYBRID SIGNAL TRANSDUCTION HISTIDINE KINASE J"/>
    <property type="match status" value="1"/>
</dbReference>
<dbReference type="NCBIfam" id="TIGR00229">
    <property type="entry name" value="sensory_box"/>
    <property type="match status" value="3"/>
</dbReference>
<keyword evidence="7" id="KW-0547">Nucleotide-binding</keyword>
<feature type="domain" description="PAS" evidence="19">
    <location>
        <begin position="372"/>
        <end position="424"/>
    </location>
</feature>
<evidence type="ECO:0000313" key="23">
    <source>
        <dbReference type="Proteomes" id="UP000825051"/>
    </source>
</evidence>
<dbReference type="SMART" id="SM00091">
    <property type="entry name" value="PAS"/>
    <property type="match status" value="3"/>
</dbReference>
<keyword evidence="9" id="KW-0067">ATP-binding</keyword>
<dbReference type="Proteomes" id="UP000825051">
    <property type="component" value="Chromosome"/>
</dbReference>
<dbReference type="InterPro" id="IPR001789">
    <property type="entry name" value="Sig_transdc_resp-reg_receiver"/>
</dbReference>
<dbReference type="Gene3D" id="3.30.450.20">
    <property type="entry name" value="PAS domain"/>
    <property type="match status" value="3"/>
</dbReference>
<evidence type="ECO:0000256" key="10">
    <source>
        <dbReference type="ARBA" id="ARBA00022989"/>
    </source>
</evidence>
<dbReference type="InterPro" id="IPR001610">
    <property type="entry name" value="PAC"/>
</dbReference>
<dbReference type="CDD" id="cd00130">
    <property type="entry name" value="PAS"/>
    <property type="match status" value="3"/>
</dbReference>
<name>A0A8F9TXE6_9BACT</name>
<dbReference type="EC" id="2.7.13.3" evidence="3"/>
<dbReference type="InterPro" id="IPR036890">
    <property type="entry name" value="HATPase_C_sf"/>
</dbReference>
<evidence type="ECO:0000256" key="14">
    <source>
        <dbReference type="ARBA" id="ARBA00068150"/>
    </source>
</evidence>
<evidence type="ECO:0000256" key="1">
    <source>
        <dbReference type="ARBA" id="ARBA00000085"/>
    </source>
</evidence>
<dbReference type="FunFam" id="3.30.565.10:FF:000010">
    <property type="entry name" value="Sensor histidine kinase RcsC"/>
    <property type="match status" value="1"/>
</dbReference>
<dbReference type="GO" id="GO:0005524">
    <property type="term" value="F:ATP binding"/>
    <property type="evidence" value="ECO:0007669"/>
    <property type="project" value="UniProtKB-KW"/>
</dbReference>
<dbReference type="Gene3D" id="3.30.565.10">
    <property type="entry name" value="Histidine kinase-like ATPase, C-terminal domain"/>
    <property type="match status" value="1"/>
</dbReference>
<dbReference type="PROSITE" id="PS50109">
    <property type="entry name" value="HIS_KIN"/>
    <property type="match status" value="1"/>
</dbReference>
<dbReference type="InterPro" id="IPR042240">
    <property type="entry name" value="CHASE_sf"/>
</dbReference>
<gene>
    <name evidence="22" type="ORF">K0B96_04565</name>
</gene>
<dbReference type="Pfam" id="PF00512">
    <property type="entry name" value="HisKA"/>
    <property type="match status" value="1"/>
</dbReference>
<keyword evidence="5" id="KW-0808">Transferase</keyword>
<evidence type="ECO:0000256" key="16">
    <source>
        <dbReference type="SAM" id="Phobius"/>
    </source>
</evidence>
<dbReference type="PROSITE" id="PS50110">
    <property type="entry name" value="RESPONSE_REGULATORY"/>
    <property type="match status" value="2"/>
</dbReference>
<evidence type="ECO:0000256" key="7">
    <source>
        <dbReference type="ARBA" id="ARBA00022741"/>
    </source>
</evidence>
<dbReference type="GO" id="GO:0006355">
    <property type="term" value="P:regulation of DNA-templated transcription"/>
    <property type="evidence" value="ECO:0007669"/>
    <property type="project" value="InterPro"/>
</dbReference>
<comment type="subunit">
    <text evidence="13">At low DSF concentrations, interacts with RpfF.</text>
</comment>
<dbReference type="PROSITE" id="PS50113">
    <property type="entry name" value="PAC"/>
    <property type="match status" value="3"/>
</dbReference>
<dbReference type="InterPro" id="IPR013767">
    <property type="entry name" value="PAS_fold"/>
</dbReference>
<dbReference type="InterPro" id="IPR005467">
    <property type="entry name" value="His_kinase_dom"/>
</dbReference>
<evidence type="ECO:0000313" key="22">
    <source>
        <dbReference type="EMBL" id="QYM79895.1"/>
    </source>
</evidence>
<feature type="transmembrane region" description="Helical" evidence="16">
    <location>
        <begin position="20"/>
        <end position="41"/>
    </location>
</feature>
<evidence type="ECO:0000259" key="19">
    <source>
        <dbReference type="PROSITE" id="PS50112"/>
    </source>
</evidence>
<dbReference type="Pfam" id="PF00072">
    <property type="entry name" value="Response_reg"/>
    <property type="match status" value="2"/>
</dbReference>
<dbReference type="Pfam" id="PF08447">
    <property type="entry name" value="PAS_3"/>
    <property type="match status" value="1"/>
</dbReference>
<evidence type="ECO:0000259" key="21">
    <source>
        <dbReference type="PROSITE" id="PS50839"/>
    </source>
</evidence>
<dbReference type="InterPro" id="IPR036097">
    <property type="entry name" value="HisK_dim/P_sf"/>
</dbReference>
<dbReference type="Gene3D" id="1.10.287.130">
    <property type="match status" value="1"/>
</dbReference>
<evidence type="ECO:0000256" key="3">
    <source>
        <dbReference type="ARBA" id="ARBA00012438"/>
    </source>
</evidence>
<dbReference type="InterPro" id="IPR003661">
    <property type="entry name" value="HisK_dim/P_dom"/>
</dbReference>
<evidence type="ECO:0000256" key="6">
    <source>
        <dbReference type="ARBA" id="ARBA00022692"/>
    </source>
</evidence>
<keyword evidence="11" id="KW-0902">Two-component regulatory system</keyword>
<dbReference type="SMART" id="SM00388">
    <property type="entry name" value="HisKA"/>
    <property type="match status" value="1"/>
</dbReference>
<dbReference type="Gene3D" id="3.30.450.350">
    <property type="entry name" value="CHASE domain"/>
    <property type="match status" value="1"/>
</dbReference>
<evidence type="ECO:0000256" key="4">
    <source>
        <dbReference type="ARBA" id="ARBA00022553"/>
    </source>
</evidence>
<evidence type="ECO:0000259" key="18">
    <source>
        <dbReference type="PROSITE" id="PS50110"/>
    </source>
</evidence>
<dbReference type="Pfam" id="PF00989">
    <property type="entry name" value="PAS"/>
    <property type="match status" value="1"/>
</dbReference>
<dbReference type="CDD" id="cd16922">
    <property type="entry name" value="HATPase_EvgS-ArcB-TorS-like"/>
    <property type="match status" value="1"/>
</dbReference>
<protein>
    <recommendedName>
        <fullName evidence="14">Sensory/regulatory protein RpfC</fullName>
        <ecNumber evidence="3">2.7.13.3</ecNumber>
    </recommendedName>
</protein>
<reference evidence="22" key="1">
    <citation type="submission" date="2021-08" db="EMBL/GenBank/DDBJ databases">
        <title>Genome of a novel bacterium of the phylum Verrucomicrobia, Oleiharenicola sp. KSB-15.</title>
        <authorList>
            <person name="Chung J.-H."/>
            <person name="Ahn J.-H."/>
            <person name="Yoon Y."/>
            <person name="Kim D.-Y."/>
            <person name="An S.-H."/>
            <person name="Park I."/>
            <person name="Yeon J."/>
        </authorList>
    </citation>
    <scope>NUCLEOTIDE SEQUENCE</scope>
    <source>
        <strain evidence="22">KSB-15</strain>
    </source>
</reference>
<dbReference type="InterPro" id="IPR004358">
    <property type="entry name" value="Sig_transdc_His_kin-like_C"/>
</dbReference>
<dbReference type="Pfam" id="PF13426">
    <property type="entry name" value="PAS_9"/>
    <property type="match status" value="1"/>
</dbReference>
<evidence type="ECO:0000256" key="15">
    <source>
        <dbReference type="PROSITE-ProRule" id="PRU00169"/>
    </source>
</evidence>
<keyword evidence="23" id="KW-1185">Reference proteome</keyword>
<keyword evidence="8" id="KW-0418">Kinase</keyword>
<dbReference type="RefSeq" id="WP_220164326.1">
    <property type="nucleotide sequence ID" value="NZ_CP080507.1"/>
</dbReference>
<dbReference type="GO" id="GO:0016020">
    <property type="term" value="C:membrane"/>
    <property type="evidence" value="ECO:0007669"/>
    <property type="project" value="UniProtKB-SubCell"/>
</dbReference>
<evidence type="ECO:0000256" key="5">
    <source>
        <dbReference type="ARBA" id="ARBA00022679"/>
    </source>
</evidence>
<dbReference type="FunFam" id="1.10.287.130:FF:000002">
    <property type="entry name" value="Two-component osmosensing histidine kinase"/>
    <property type="match status" value="1"/>
</dbReference>
<dbReference type="AlphaFoldDB" id="A0A8F9TXE6"/>
<dbReference type="InterPro" id="IPR000700">
    <property type="entry name" value="PAS-assoc_C"/>
</dbReference>
<feature type="modified residue" description="4-aspartylphosphate" evidence="15">
    <location>
        <position position="1063"/>
    </location>
</feature>
<dbReference type="PANTHER" id="PTHR45339:SF1">
    <property type="entry name" value="HYBRID SIGNAL TRANSDUCTION HISTIDINE KINASE J"/>
    <property type="match status" value="1"/>
</dbReference>
<dbReference type="SUPFAM" id="SSF55785">
    <property type="entry name" value="PYP-like sensor domain (PAS domain)"/>
    <property type="match status" value="3"/>
</dbReference>
<proteinExistence type="predicted"/>
<comment type="catalytic activity">
    <reaction evidence="1">
        <text>ATP + protein L-histidine = ADP + protein N-phospho-L-histidine.</text>
        <dbReference type="EC" id="2.7.13.3"/>
    </reaction>
</comment>
<dbReference type="SUPFAM" id="SSF47384">
    <property type="entry name" value="Homodimeric domain of signal transducing histidine kinase"/>
    <property type="match status" value="1"/>
</dbReference>
<dbReference type="InterPro" id="IPR035965">
    <property type="entry name" value="PAS-like_dom_sf"/>
</dbReference>
<feature type="modified residue" description="4-aspartylphosphate" evidence="15">
    <location>
        <position position="1199"/>
    </location>
</feature>
<evidence type="ECO:0000259" key="17">
    <source>
        <dbReference type="PROSITE" id="PS50109"/>
    </source>
</evidence>
<feature type="domain" description="Response regulatory" evidence="18">
    <location>
        <begin position="1150"/>
        <end position="1268"/>
    </location>
</feature>
<feature type="domain" description="Histidine kinase" evidence="17">
    <location>
        <begin position="771"/>
        <end position="992"/>
    </location>
</feature>
<evidence type="ECO:0000256" key="2">
    <source>
        <dbReference type="ARBA" id="ARBA00004370"/>
    </source>
</evidence>
<keyword evidence="4 15" id="KW-0597">Phosphoprotein</keyword>
<organism evidence="22 23">
    <name type="scientific">Horticoccus luteus</name>
    <dbReference type="NCBI Taxonomy" id="2862869"/>
    <lineage>
        <taxon>Bacteria</taxon>
        <taxon>Pseudomonadati</taxon>
        <taxon>Verrucomicrobiota</taxon>
        <taxon>Opitutia</taxon>
        <taxon>Opitutales</taxon>
        <taxon>Opitutaceae</taxon>
        <taxon>Horticoccus</taxon>
    </lineage>
</organism>
<dbReference type="PROSITE" id="PS50839">
    <property type="entry name" value="CHASE"/>
    <property type="match status" value="1"/>
</dbReference>
<keyword evidence="10 16" id="KW-1133">Transmembrane helix</keyword>
<dbReference type="SMART" id="SM01079">
    <property type="entry name" value="CHASE"/>
    <property type="match status" value="1"/>
</dbReference>
<dbReference type="PROSITE" id="PS50112">
    <property type="entry name" value="PAS"/>
    <property type="match status" value="1"/>
</dbReference>
<dbReference type="Gene3D" id="3.40.50.2300">
    <property type="match status" value="2"/>
</dbReference>
<dbReference type="SUPFAM" id="SSF55874">
    <property type="entry name" value="ATPase domain of HSP90 chaperone/DNA topoisomerase II/histidine kinase"/>
    <property type="match status" value="1"/>
</dbReference>
<dbReference type="InterPro" id="IPR000014">
    <property type="entry name" value="PAS"/>
</dbReference>
<sequence>MNSPVHIRSVGAISGRRYAQWVPPLAFGIALIVAVVGAWIVRGQLHQNERDRFLRIAGHIEPAVEHQFKEAAEAVAGAQAWIAATPEVSREQWSAYFDSLAPYLGRGVVGLSYVERVKREDLPQFETRMRAAGEPEFTVERSGDNREHAEFFVVTRAEPRELNSRALGLDIGAGRTRRAAAEAAMRSGTAVMSRRIELIYGDDSVPGFLLLQPVYRAGADVSTPAARERALIGWVSAAVDPALLLQGVLGAAEGGLELAVFQGTTATKETFLFDSSQQVQTGQQVPTLTTWARGGWTQTMPLDVFGQRWTVWVTSRHSEAFGLPPLALTVLAAGVVVAALLAWLLRAVLSARERALELAAKMTADLRTAQAETRRLAMVASRTASGVLLADADWRIEWVNESFTRMFGYTLDDVRGRRPGEFLHGPGTDLVTLNAINAADGAVRAELLNYTRAGRPIWLELDIQPLHDESGQHVGYMGLQLDITARKAAEADLAQKEAQFRFIFERSPVGIYWRHQRADGKMEWHVNEAHLRICGLTAEEVGQPGKFEEISHPEEYARQMVLEAKIKAGEMDQFSLEKRYFRPDGTTVWVLLTRQRVVRADGGIEEMATTVDISERKHAEEELERREGELRFILNAVPIGVSWQERQRGIVWFNDGVYRVLGLAREPAPSLALFREMTVKQDLMAQEAERARLERGEIDGFVLEKRYRRPDGEVIWVSMTQQVYRGPDGEILQEVVTIVDITAQRRQEDELRAAKEVAEQANAAKSQFLAMMSHEIRTPMNGVIGMTSLLLDSPLSAAQKEYAETIRQSGDSLLTIINDILDFSKIESGRLELEREEFSLRECIEGTLDLFAPRAAEKGLDFLYEISDGVPALVRGDATRLRQVIVNLLNNAVKFTAKGEVVLSVRTLQQDETSAEVEFAVKDTGIGIPPEGLGRLFRSFSQVDASTARRFGGTGLGLAISKRLAEIMGGRMWVESEPGHGSTFFFTVHVDAVTNKPRPYLPAGQQTDLAGKRLLVVDDNGTSRRILLAWATTWQMSAHAAATGMEALGWMDAGQTFDVAVLDMHMPGMDGISLARALRERRPEMPLILLSSVGQLEGEERELFSACLTKPAKPAQLFRVLAEHGGRTPLPPVAAPAAPVEMPTPLHTDRLLLAEDNAVNQRVALMMLQKLGYRADVAANGYEVLEALRRQVYDVVLMDVQMPEMDGLEAARRIRAHADPAVPRPWIVALTANAMQGDRERCHEAGMDDYISKPVKLDELAAALARVRPHWEPGGL</sequence>
<feature type="domain" description="Response regulatory" evidence="18">
    <location>
        <begin position="1013"/>
        <end position="1125"/>
    </location>
</feature>
<evidence type="ECO:0000256" key="11">
    <source>
        <dbReference type="ARBA" id="ARBA00023012"/>
    </source>
</evidence>
<keyword evidence="6 16" id="KW-0812">Transmembrane</keyword>